<sequence>MLRFVAQDDTACLSVKEERKSYRRPSITSASAKMGNADPDAFIQGMEGYQWTDADLEFVYQARQQKQVRQLQQELSEIEKTLQAETQRLELAVASRDQLRSELSKTLSCDSLLQLCKSVLSRSRTSDQLDGLGDKALLLLLDLPDVQQAVREEKTQVRRLEREAQELREKEEIDTYQQKISSLQEASKAAQLRREVRKAEVISYALEETETEEMNTSQIPEIKSKVPAKGRKAARSVRSTTKTLKEKVLKGTSEKITASMKKVDKEKVEEGEAATKEKASKKMTSKKTAKKDILPEKMATTATPLQVKTSIERDPENMTTKLTNVAEVLKKSRQGSKITKASSMTPKDKAQKKTTLKDPKENEMVSMVTADKEMTKEGKSTPKKKTLRKTLKKDLVPDETDAALSELPTKVNASNVAQVLEKGRKGSQTAEPSARARRERTALRKTGEEETVKIEADEKGKTSRKVKAPKKVRAKKTAEKELSPDVMVPKTNDAIVSKETVSTVQAQEMMTFKTDPKRKKLKDTETVSKKSADMEMPTELTGEAATVTKEMTLKVRSQRKTSKQKEVNDTTSQETVKDDSDLKKGLKEASKKKSTMKNKIKEPDPEETTSEKILVKKVAEETTTAKTTRNRRAAKFKAPEETPERETALQETRKRAAKPKATNQRAGKKSSEDEASTNAAQPQEEAVKSSKSPAERDPGPIRRSKRNTVKSENLSSANPKKTTRSR</sequence>
<feature type="region of interest" description="Disordered" evidence="2">
    <location>
        <begin position="421"/>
        <end position="486"/>
    </location>
</feature>
<feature type="compositionally biased region" description="Polar residues" evidence="2">
    <location>
        <begin position="710"/>
        <end position="720"/>
    </location>
</feature>
<evidence type="ECO:0000313" key="3">
    <source>
        <dbReference type="EMBL" id="TSK67282.1"/>
    </source>
</evidence>
<dbReference type="Proteomes" id="UP000319801">
    <property type="component" value="Unassembled WGS sequence"/>
</dbReference>
<feature type="compositionally biased region" description="Polar residues" evidence="2">
    <location>
        <begin position="335"/>
        <end position="345"/>
    </location>
</feature>
<evidence type="ECO:0000256" key="1">
    <source>
        <dbReference type="SAM" id="Coils"/>
    </source>
</evidence>
<feature type="compositionally biased region" description="Basic and acidic residues" evidence="2">
    <location>
        <begin position="522"/>
        <end position="533"/>
    </location>
</feature>
<comment type="caution">
    <text evidence="3">The sequence shown here is derived from an EMBL/GenBank/DDBJ whole genome shotgun (WGS) entry which is preliminary data.</text>
</comment>
<feature type="compositionally biased region" description="Basic and acidic residues" evidence="2">
    <location>
        <begin position="685"/>
        <end position="700"/>
    </location>
</feature>
<dbReference type="AlphaFoldDB" id="A0A556TU40"/>
<feature type="compositionally biased region" description="Basic residues" evidence="2">
    <location>
        <begin position="381"/>
        <end position="391"/>
    </location>
</feature>
<feature type="compositionally biased region" description="Basic and acidic residues" evidence="2">
    <location>
        <begin position="599"/>
        <end position="620"/>
    </location>
</feature>
<keyword evidence="1" id="KW-0175">Coiled coil</keyword>
<evidence type="ECO:0000256" key="2">
    <source>
        <dbReference type="SAM" id="MobiDB-lite"/>
    </source>
</evidence>
<feature type="compositionally biased region" description="Basic residues" evidence="2">
    <location>
        <begin position="462"/>
        <end position="475"/>
    </location>
</feature>
<feature type="region of interest" description="Disordered" evidence="2">
    <location>
        <begin position="261"/>
        <end position="392"/>
    </location>
</feature>
<feature type="compositionally biased region" description="Basic and acidic residues" evidence="2">
    <location>
        <begin position="637"/>
        <end position="654"/>
    </location>
</feature>
<organism evidence="3 4">
    <name type="scientific">Bagarius yarrelli</name>
    <name type="common">Goonch</name>
    <name type="synonym">Bagrus yarrelli</name>
    <dbReference type="NCBI Taxonomy" id="175774"/>
    <lineage>
        <taxon>Eukaryota</taxon>
        <taxon>Metazoa</taxon>
        <taxon>Chordata</taxon>
        <taxon>Craniata</taxon>
        <taxon>Vertebrata</taxon>
        <taxon>Euteleostomi</taxon>
        <taxon>Actinopterygii</taxon>
        <taxon>Neopterygii</taxon>
        <taxon>Teleostei</taxon>
        <taxon>Ostariophysi</taxon>
        <taxon>Siluriformes</taxon>
        <taxon>Sisoridae</taxon>
        <taxon>Sisorinae</taxon>
        <taxon>Bagarius</taxon>
    </lineage>
</organism>
<protein>
    <submittedName>
        <fullName evidence="3">Uncharacterized protein</fullName>
    </submittedName>
</protein>
<feature type="compositionally biased region" description="Basic and acidic residues" evidence="2">
    <location>
        <begin position="575"/>
        <end position="591"/>
    </location>
</feature>
<name>A0A556TU40_BAGYA</name>
<feature type="region of interest" description="Disordered" evidence="2">
    <location>
        <begin position="507"/>
        <end position="726"/>
    </location>
</feature>
<reference evidence="3 4" key="1">
    <citation type="journal article" date="2019" name="Genome Biol. Evol.">
        <title>Whole-Genome Sequencing of the Giant Devil Catfish, Bagarius yarrelli.</title>
        <authorList>
            <person name="Jiang W."/>
            <person name="Lv Y."/>
            <person name="Cheng L."/>
            <person name="Yang K."/>
            <person name="Chao B."/>
            <person name="Wang X."/>
            <person name="Li Y."/>
            <person name="Pan X."/>
            <person name="You X."/>
            <person name="Zhang Y."/>
            <person name="Yang J."/>
            <person name="Li J."/>
            <person name="Zhang X."/>
            <person name="Liu S."/>
            <person name="Sun C."/>
            <person name="Yang J."/>
            <person name="Shi Q."/>
        </authorList>
    </citation>
    <scope>NUCLEOTIDE SEQUENCE [LARGE SCALE GENOMIC DNA]</scope>
    <source>
        <strain evidence="3">JWS20170419001</strain>
        <tissue evidence="3">Muscle</tissue>
    </source>
</reference>
<feature type="coiled-coil region" evidence="1">
    <location>
        <begin position="143"/>
        <end position="193"/>
    </location>
</feature>
<feature type="compositionally biased region" description="Basic and acidic residues" evidence="2">
    <location>
        <begin position="370"/>
        <end position="380"/>
    </location>
</feature>
<dbReference type="EMBL" id="VCAZ01000018">
    <property type="protein sequence ID" value="TSK67282.1"/>
    <property type="molecule type" value="Genomic_DNA"/>
</dbReference>
<accession>A0A556TU40</accession>
<proteinExistence type="predicted"/>
<gene>
    <name evidence="3" type="ORF">Baya_5259</name>
</gene>
<feature type="coiled-coil region" evidence="1">
    <location>
        <begin position="61"/>
        <end position="102"/>
    </location>
</feature>
<feature type="compositionally biased region" description="Basic and acidic residues" evidence="2">
    <location>
        <begin position="346"/>
        <end position="363"/>
    </location>
</feature>
<feature type="compositionally biased region" description="Polar residues" evidence="2">
    <location>
        <begin position="300"/>
        <end position="309"/>
    </location>
</feature>
<dbReference type="OrthoDB" id="8964991at2759"/>
<evidence type="ECO:0000313" key="4">
    <source>
        <dbReference type="Proteomes" id="UP000319801"/>
    </source>
</evidence>
<feature type="compositionally biased region" description="Basic and acidic residues" evidence="2">
    <location>
        <begin position="434"/>
        <end position="461"/>
    </location>
</feature>
<feature type="compositionally biased region" description="Basic and acidic residues" evidence="2">
    <location>
        <begin position="261"/>
        <end position="280"/>
    </location>
</feature>
<keyword evidence="4" id="KW-1185">Reference proteome</keyword>